<gene>
    <name evidence="1" type="ORF">G1F11_24965</name>
    <name evidence="5" type="ORF">G1H28_24985</name>
    <name evidence="2" type="ORF">G1H37_24970</name>
    <name evidence="4" type="ORF">G1H71_25000</name>
    <name evidence="3" type="ORF">G1I39_25020</name>
</gene>
<reference evidence="3" key="1">
    <citation type="journal article" date="2018" name="Genome Biol.">
        <title>SKESA: strategic k-mer extension for scrupulous assemblies.</title>
        <authorList>
            <person name="Souvorov A."/>
            <person name="Agarwala R."/>
            <person name="Lipman D.J."/>
        </authorList>
    </citation>
    <scope>NUCLEOTIDE SEQUENCE</scope>
    <source>
        <strain evidence="3">Salmonella enterica subsp. enterica</strain>
    </source>
</reference>
<proteinExistence type="predicted"/>
<name>A0A3V1VCN0_SALET</name>
<dbReference type="EMBL" id="DAAOCP010000039">
    <property type="protein sequence ID" value="HAD2486753.1"/>
    <property type="molecule type" value="Genomic_DNA"/>
</dbReference>
<dbReference type="EMBL" id="DAAOCY010000038">
    <property type="protein sequence ID" value="HAD2510542.1"/>
    <property type="molecule type" value="Genomic_DNA"/>
</dbReference>
<accession>A0A3V1VCN0</accession>
<dbReference type="EMBL" id="DAAOBV010000039">
    <property type="protein sequence ID" value="HAD2363175.1"/>
    <property type="molecule type" value="Genomic_DNA"/>
</dbReference>
<organism evidence="3">
    <name type="scientific">Salmonella enterica I</name>
    <dbReference type="NCBI Taxonomy" id="59201"/>
    <lineage>
        <taxon>Bacteria</taxon>
        <taxon>Pseudomonadati</taxon>
        <taxon>Pseudomonadota</taxon>
        <taxon>Gammaproteobacteria</taxon>
        <taxon>Enterobacterales</taxon>
        <taxon>Enterobacteriaceae</taxon>
        <taxon>Salmonella</taxon>
    </lineage>
</organism>
<evidence type="ECO:0000313" key="2">
    <source>
        <dbReference type="EMBL" id="HAD2486753.1"/>
    </source>
</evidence>
<sequence>MLSLRYLKKRCRRSYNTAPTPLCRGGTDYFYKKHHFISGVLLAARCVFLQDAPGGAARGVCSDM</sequence>
<comment type="caution">
    <text evidence="3">The sequence shown here is derived from an EMBL/GenBank/DDBJ whole genome shotgun (WGS) entry which is preliminary data.</text>
</comment>
<evidence type="ECO:0000313" key="5">
    <source>
        <dbReference type="EMBL" id="HAD2716307.1"/>
    </source>
</evidence>
<dbReference type="EMBL" id="DAAOEN010000040">
    <property type="protein sequence ID" value="HAD2716307.1"/>
    <property type="molecule type" value="Genomic_DNA"/>
</dbReference>
<evidence type="ECO:0000313" key="1">
    <source>
        <dbReference type="EMBL" id="HAD2363175.1"/>
    </source>
</evidence>
<evidence type="ECO:0000313" key="4">
    <source>
        <dbReference type="EMBL" id="HAD2616674.1"/>
    </source>
</evidence>
<reference evidence="3" key="2">
    <citation type="submission" date="2019-01" db="EMBL/GenBank/DDBJ databases">
        <authorList>
            <consortium name="NCBI Pathogen Detection Project"/>
        </authorList>
    </citation>
    <scope>NUCLEOTIDE SEQUENCE</scope>
    <source>
        <strain evidence="3">Salmonella enterica subsp. enterica</strain>
    </source>
</reference>
<evidence type="ECO:0000313" key="3">
    <source>
        <dbReference type="EMBL" id="HAD2510542.1"/>
    </source>
</evidence>
<dbReference type="AlphaFoldDB" id="A0A3V1VCN0"/>
<protein>
    <submittedName>
        <fullName evidence="3">Uncharacterized protein</fullName>
    </submittedName>
</protein>
<dbReference type="EMBL" id="DAAODS010000039">
    <property type="protein sequence ID" value="HAD2616674.1"/>
    <property type="molecule type" value="Genomic_DNA"/>
</dbReference>